<evidence type="ECO:0000313" key="3">
    <source>
        <dbReference type="EMBL" id="GBM75986.1"/>
    </source>
</evidence>
<protein>
    <submittedName>
        <fullName evidence="3">Uncharacterized protein</fullName>
    </submittedName>
</protein>
<dbReference type="AlphaFoldDB" id="A0A4Y2IG62"/>
<feature type="coiled-coil region" evidence="1">
    <location>
        <begin position="75"/>
        <end position="102"/>
    </location>
</feature>
<reference evidence="3 4" key="1">
    <citation type="journal article" date="2019" name="Sci. Rep.">
        <title>Orb-weaving spider Araneus ventricosus genome elucidates the spidroin gene catalogue.</title>
        <authorList>
            <person name="Kono N."/>
            <person name="Nakamura H."/>
            <person name="Ohtoshi R."/>
            <person name="Moran D.A.P."/>
            <person name="Shinohara A."/>
            <person name="Yoshida Y."/>
            <person name="Fujiwara M."/>
            <person name="Mori M."/>
            <person name="Tomita M."/>
            <person name="Arakawa K."/>
        </authorList>
    </citation>
    <scope>NUCLEOTIDE SEQUENCE [LARGE SCALE GENOMIC DNA]</scope>
</reference>
<evidence type="ECO:0000256" key="2">
    <source>
        <dbReference type="SAM" id="SignalP"/>
    </source>
</evidence>
<proteinExistence type="predicted"/>
<gene>
    <name evidence="3" type="ORF">AVEN_49608_1</name>
</gene>
<accession>A0A4Y2IG62</accession>
<sequence length="125" mass="14388">MNFIRLFIVVMSLTATVESTYHVEREQACDCVCRDSFMDAAYAHKPLCHVISRFEKELLTVKQEIERRTAFIHDISELKEIMEEQEDLIKTLQEQVEKLSSTSIVSEALPTPASLVMKDYMQVSA</sequence>
<dbReference type="OrthoDB" id="10549398at2759"/>
<organism evidence="3 4">
    <name type="scientific">Araneus ventricosus</name>
    <name type="common">Orbweaver spider</name>
    <name type="synonym">Epeira ventricosa</name>
    <dbReference type="NCBI Taxonomy" id="182803"/>
    <lineage>
        <taxon>Eukaryota</taxon>
        <taxon>Metazoa</taxon>
        <taxon>Ecdysozoa</taxon>
        <taxon>Arthropoda</taxon>
        <taxon>Chelicerata</taxon>
        <taxon>Arachnida</taxon>
        <taxon>Araneae</taxon>
        <taxon>Araneomorphae</taxon>
        <taxon>Entelegynae</taxon>
        <taxon>Araneoidea</taxon>
        <taxon>Araneidae</taxon>
        <taxon>Araneus</taxon>
    </lineage>
</organism>
<feature type="signal peptide" evidence="2">
    <location>
        <begin position="1"/>
        <end position="19"/>
    </location>
</feature>
<name>A0A4Y2IG62_ARAVE</name>
<keyword evidence="2" id="KW-0732">Signal</keyword>
<dbReference type="EMBL" id="BGPR01002590">
    <property type="protein sequence ID" value="GBM75986.1"/>
    <property type="molecule type" value="Genomic_DNA"/>
</dbReference>
<evidence type="ECO:0000313" key="4">
    <source>
        <dbReference type="Proteomes" id="UP000499080"/>
    </source>
</evidence>
<feature type="chain" id="PRO_5021266346" evidence="2">
    <location>
        <begin position="20"/>
        <end position="125"/>
    </location>
</feature>
<dbReference type="Proteomes" id="UP000499080">
    <property type="component" value="Unassembled WGS sequence"/>
</dbReference>
<evidence type="ECO:0000256" key="1">
    <source>
        <dbReference type="SAM" id="Coils"/>
    </source>
</evidence>
<keyword evidence="1" id="KW-0175">Coiled coil</keyword>
<keyword evidence="4" id="KW-1185">Reference proteome</keyword>
<comment type="caution">
    <text evidence="3">The sequence shown here is derived from an EMBL/GenBank/DDBJ whole genome shotgun (WGS) entry which is preliminary data.</text>
</comment>